<protein>
    <submittedName>
        <fullName evidence="2">Uncharacterized protein</fullName>
    </submittedName>
</protein>
<name>K8X862_9GAMM</name>
<gene>
    <name evidence="2" type="ORF">OOA_02447</name>
</gene>
<keyword evidence="1" id="KW-0472">Membrane</keyword>
<accession>K8X862</accession>
<dbReference type="HOGENOM" id="CLU_836402_0_0_6"/>
<dbReference type="AlphaFoldDB" id="K8X862"/>
<dbReference type="EMBL" id="AKKL01000007">
    <property type="protein sequence ID" value="EKT64620.1"/>
    <property type="molecule type" value="Genomic_DNA"/>
</dbReference>
<organism evidence="2 3">
    <name type="scientific">Providencia burhodogranariea DSM 19968</name>
    <dbReference type="NCBI Taxonomy" id="1141662"/>
    <lineage>
        <taxon>Bacteria</taxon>
        <taxon>Pseudomonadati</taxon>
        <taxon>Pseudomonadota</taxon>
        <taxon>Gammaproteobacteria</taxon>
        <taxon>Enterobacterales</taxon>
        <taxon>Morganellaceae</taxon>
        <taxon>Providencia</taxon>
    </lineage>
</organism>
<dbReference type="OrthoDB" id="6453603at2"/>
<reference evidence="2 3" key="1">
    <citation type="journal article" date="2012" name="BMC Genomics">
        <title>Comparative genomics of bacteria in the genus Providencia isolated from wild Drosophila melanogaster.</title>
        <authorList>
            <person name="Galac M.R."/>
            <person name="Lazzaro B.P."/>
        </authorList>
    </citation>
    <scope>NUCLEOTIDE SEQUENCE [LARGE SCALE GENOMIC DNA]</scope>
    <source>
        <strain evidence="2 3">DSM 19968</strain>
    </source>
</reference>
<keyword evidence="1" id="KW-0812">Transmembrane</keyword>
<evidence type="ECO:0000313" key="3">
    <source>
        <dbReference type="Proteomes" id="UP000009336"/>
    </source>
</evidence>
<feature type="transmembrane region" description="Helical" evidence="1">
    <location>
        <begin position="102"/>
        <end position="124"/>
    </location>
</feature>
<proteinExistence type="predicted"/>
<keyword evidence="3" id="KW-1185">Reference proteome</keyword>
<dbReference type="STRING" id="1141662.OOA_02447"/>
<keyword evidence="1" id="KW-1133">Transmembrane helix</keyword>
<dbReference type="eggNOG" id="ENOG5033PUV">
    <property type="taxonomic scope" value="Bacteria"/>
</dbReference>
<evidence type="ECO:0000256" key="1">
    <source>
        <dbReference type="SAM" id="Phobius"/>
    </source>
</evidence>
<dbReference type="Proteomes" id="UP000009336">
    <property type="component" value="Unassembled WGS sequence"/>
</dbReference>
<comment type="caution">
    <text evidence="2">The sequence shown here is derived from an EMBL/GenBank/DDBJ whole genome shotgun (WGS) entry which is preliminary data.</text>
</comment>
<sequence length="332" mass="38502">MKLIEFSEGHLKGLTLPIEPQLILTGKKDNLDKDMLSLSEYLAPDTQLSLQIKEEQVYLIGWKNKPVKLIENTVYAILGIHFFIFTEGKRKPKLTKSYFKRYWWLALGFILLNVVITTMILIMMQYQQNHKISQYFNIIDNGYIKQGKLYVFSERVKEILPQDWRINTQVIDNNGYSTLANLNVDVTSMNNQQIPFKLIDKNDHTQITIDYPEKALNIMKVFGGSGLTFKIKDNIWLVDDISKASRLLKSIGYDNEVSRLKMLNNNSDVIGAGQFPYSIFVSSQGRSYIYDQQFRYWEGGSVPGIGYIESISKDKIIFKQDDKNKVYFIPKQ</sequence>
<evidence type="ECO:0000313" key="2">
    <source>
        <dbReference type="EMBL" id="EKT64620.1"/>
    </source>
</evidence>
<dbReference type="RefSeq" id="WP_008910536.1">
    <property type="nucleotide sequence ID" value="NZ_KB233222.1"/>
</dbReference>
<dbReference type="PATRIC" id="fig|1141662.3.peg.493"/>